<evidence type="ECO:0000256" key="1">
    <source>
        <dbReference type="PROSITE-ProRule" id="PRU00339"/>
    </source>
</evidence>
<dbReference type="PROSITE" id="PS50005">
    <property type="entry name" value="TPR"/>
    <property type="match status" value="1"/>
</dbReference>
<dbReference type="RefSeq" id="WP_073272291.1">
    <property type="nucleotide sequence ID" value="NZ_FRAC01000006.1"/>
</dbReference>
<dbReference type="InterPro" id="IPR011990">
    <property type="entry name" value="TPR-like_helical_dom_sf"/>
</dbReference>
<dbReference type="SUPFAM" id="SSF48452">
    <property type="entry name" value="TPR-like"/>
    <property type="match status" value="1"/>
</dbReference>
<accession>A0A1M6K511</accession>
<dbReference type="InterPro" id="IPR019734">
    <property type="entry name" value="TPR_rpt"/>
</dbReference>
<protein>
    <submittedName>
        <fullName evidence="2">Tetratricopeptide repeat-containing protein</fullName>
    </submittedName>
</protein>
<dbReference type="AlphaFoldDB" id="A0A1M6K511"/>
<dbReference type="EMBL" id="FRAC01000006">
    <property type="protein sequence ID" value="SHJ54005.1"/>
    <property type="molecule type" value="Genomic_DNA"/>
</dbReference>
<evidence type="ECO:0000313" key="3">
    <source>
        <dbReference type="Proteomes" id="UP000184386"/>
    </source>
</evidence>
<dbReference type="STRING" id="1121322.SAMN02745136_00325"/>
<organism evidence="2 3">
    <name type="scientific">Anaerocolumna jejuensis DSM 15929</name>
    <dbReference type="NCBI Taxonomy" id="1121322"/>
    <lineage>
        <taxon>Bacteria</taxon>
        <taxon>Bacillati</taxon>
        <taxon>Bacillota</taxon>
        <taxon>Clostridia</taxon>
        <taxon>Lachnospirales</taxon>
        <taxon>Lachnospiraceae</taxon>
        <taxon>Anaerocolumna</taxon>
    </lineage>
</organism>
<keyword evidence="3" id="KW-1185">Reference proteome</keyword>
<name>A0A1M6K511_9FIRM</name>
<gene>
    <name evidence="2" type="ORF">SAMN02745136_00325</name>
</gene>
<evidence type="ECO:0000313" key="2">
    <source>
        <dbReference type="EMBL" id="SHJ54005.1"/>
    </source>
</evidence>
<dbReference type="Gene3D" id="1.25.40.10">
    <property type="entry name" value="Tetratricopeptide repeat domain"/>
    <property type="match status" value="1"/>
</dbReference>
<proteinExistence type="predicted"/>
<dbReference type="Pfam" id="PF13431">
    <property type="entry name" value="TPR_17"/>
    <property type="match status" value="1"/>
</dbReference>
<dbReference type="OrthoDB" id="1998276at2"/>
<sequence length="257" mass="31191">MTELEKQYNYLYENLEKATLKELKDFLDNWEKEKKNSAFFCPNHPFEIYLYEFERKDTGYDILDWKLHLLYRELAERYRKRDDLEMALYYYEKALACNPLDVEVLYGLAHLYQNTGNWDMLYKTAERMYPYCYTRADMSKYYRLLGLYFLETYQPDLSEAAYEYSNYYFPNETADKEMEFLEKALKRKRQARELSKLQEILKEKGIPIVPRQETLGLLYQVGKLELGRNNPDYARYLFLFLYQLTGDEEAEEILNSL</sequence>
<dbReference type="Proteomes" id="UP000184386">
    <property type="component" value="Unassembled WGS sequence"/>
</dbReference>
<feature type="repeat" description="TPR" evidence="1">
    <location>
        <begin position="68"/>
        <end position="101"/>
    </location>
</feature>
<keyword evidence="1" id="KW-0802">TPR repeat</keyword>
<reference evidence="2 3" key="1">
    <citation type="submission" date="2016-11" db="EMBL/GenBank/DDBJ databases">
        <authorList>
            <person name="Jaros S."/>
            <person name="Januszkiewicz K."/>
            <person name="Wedrychowicz H."/>
        </authorList>
    </citation>
    <scope>NUCLEOTIDE SEQUENCE [LARGE SCALE GENOMIC DNA]</scope>
    <source>
        <strain evidence="2 3">DSM 15929</strain>
    </source>
</reference>